<dbReference type="Proteomes" id="UP000799429">
    <property type="component" value="Unassembled WGS sequence"/>
</dbReference>
<evidence type="ECO:0000313" key="1">
    <source>
        <dbReference type="EMBL" id="KAF2834425.1"/>
    </source>
</evidence>
<reference evidence="1" key="1">
    <citation type="journal article" date="2020" name="Stud. Mycol.">
        <title>101 Dothideomycetes genomes: a test case for predicting lifestyles and emergence of pathogens.</title>
        <authorList>
            <person name="Haridas S."/>
            <person name="Albert R."/>
            <person name="Binder M."/>
            <person name="Bloem J."/>
            <person name="Labutti K."/>
            <person name="Salamov A."/>
            <person name="Andreopoulos B."/>
            <person name="Baker S."/>
            <person name="Barry K."/>
            <person name="Bills G."/>
            <person name="Bluhm B."/>
            <person name="Cannon C."/>
            <person name="Castanera R."/>
            <person name="Culley D."/>
            <person name="Daum C."/>
            <person name="Ezra D."/>
            <person name="Gonzalez J."/>
            <person name="Henrissat B."/>
            <person name="Kuo A."/>
            <person name="Liang C."/>
            <person name="Lipzen A."/>
            <person name="Lutzoni F."/>
            <person name="Magnuson J."/>
            <person name="Mondo S."/>
            <person name="Nolan M."/>
            <person name="Ohm R."/>
            <person name="Pangilinan J."/>
            <person name="Park H.-J."/>
            <person name="Ramirez L."/>
            <person name="Alfaro M."/>
            <person name="Sun H."/>
            <person name="Tritt A."/>
            <person name="Yoshinaga Y."/>
            <person name="Zwiers L.-H."/>
            <person name="Turgeon B."/>
            <person name="Goodwin S."/>
            <person name="Spatafora J."/>
            <person name="Crous P."/>
            <person name="Grigoriev I."/>
        </authorList>
    </citation>
    <scope>NUCLEOTIDE SEQUENCE</scope>
    <source>
        <strain evidence="1">CBS 101060</strain>
    </source>
</reference>
<dbReference type="AlphaFoldDB" id="A0A9P4S3D1"/>
<protein>
    <submittedName>
        <fullName evidence="1">Uncharacterized protein</fullName>
    </submittedName>
</protein>
<accession>A0A9P4S3D1</accession>
<proteinExistence type="predicted"/>
<organism evidence="1 2">
    <name type="scientific">Patellaria atrata CBS 101060</name>
    <dbReference type="NCBI Taxonomy" id="1346257"/>
    <lineage>
        <taxon>Eukaryota</taxon>
        <taxon>Fungi</taxon>
        <taxon>Dikarya</taxon>
        <taxon>Ascomycota</taxon>
        <taxon>Pezizomycotina</taxon>
        <taxon>Dothideomycetes</taxon>
        <taxon>Dothideomycetes incertae sedis</taxon>
        <taxon>Patellariales</taxon>
        <taxon>Patellariaceae</taxon>
        <taxon>Patellaria</taxon>
    </lineage>
</organism>
<keyword evidence="2" id="KW-1185">Reference proteome</keyword>
<gene>
    <name evidence="1" type="ORF">M501DRAFT_1001191</name>
</gene>
<comment type="caution">
    <text evidence="1">The sequence shown here is derived from an EMBL/GenBank/DDBJ whole genome shotgun (WGS) entry which is preliminary data.</text>
</comment>
<dbReference type="EMBL" id="MU006119">
    <property type="protein sequence ID" value="KAF2834425.1"/>
    <property type="molecule type" value="Genomic_DNA"/>
</dbReference>
<name>A0A9P4S3D1_9PEZI</name>
<evidence type="ECO:0000313" key="2">
    <source>
        <dbReference type="Proteomes" id="UP000799429"/>
    </source>
</evidence>
<sequence>MHRELPLRVLATSVFCSPPAGANCYLTLRLYLPSNSFPPSQILFFQLTFFSSNKHNNSTNYNKFLHQLKARHSL</sequence>